<dbReference type="EMBL" id="CM001441">
    <property type="protein sequence ID" value="EHQ90117.1"/>
    <property type="molecule type" value="Genomic_DNA"/>
</dbReference>
<reference evidence="2 3" key="1">
    <citation type="submission" date="2011-11" db="EMBL/GenBank/DDBJ databases">
        <title>The Noncontiguous Finished genome of Desulfosporosinus youngiae DSM 17734.</title>
        <authorList>
            <consortium name="US DOE Joint Genome Institute (JGI-PGF)"/>
            <person name="Lucas S."/>
            <person name="Han J."/>
            <person name="Lapidus A."/>
            <person name="Cheng J.-F."/>
            <person name="Goodwin L."/>
            <person name="Pitluck S."/>
            <person name="Peters L."/>
            <person name="Ovchinnikova G."/>
            <person name="Lu M."/>
            <person name="Land M.L."/>
            <person name="Hauser L."/>
            <person name="Pester M."/>
            <person name="Spring S."/>
            <person name="Ollivier B."/>
            <person name="Rattei T."/>
            <person name="Klenk H.-P."/>
            <person name="Wagner M."/>
            <person name="Loy A."/>
            <person name="Woyke T.J."/>
        </authorList>
    </citation>
    <scope>NUCLEOTIDE SEQUENCE [LARGE SCALE GENOMIC DNA]</scope>
    <source>
        <strain evidence="2 3">DSM 17734</strain>
    </source>
</reference>
<sequence length="149" mass="17938">MKKYFIVKPLMITIIIFYLFGIWIVSMLLYLFIPHEIFSVFFLGLCSVVFISIVYKLLSQKIEISDQGVKYKTPFTCYELKWHEIKIIGIANFNFLVSKHPWLYFSEQERYLDSLSRMKNVSGFLMMNYRKCIITEIKKYWQGEIFFSD</sequence>
<feature type="transmembrane region" description="Helical" evidence="1">
    <location>
        <begin position="12"/>
        <end position="33"/>
    </location>
</feature>
<evidence type="ECO:0000313" key="2">
    <source>
        <dbReference type="EMBL" id="EHQ90117.1"/>
    </source>
</evidence>
<proteinExistence type="predicted"/>
<keyword evidence="3" id="KW-1185">Reference proteome</keyword>
<evidence type="ECO:0000256" key="1">
    <source>
        <dbReference type="SAM" id="Phobius"/>
    </source>
</evidence>
<accession>H5XVN4</accession>
<feature type="transmembrane region" description="Helical" evidence="1">
    <location>
        <begin position="39"/>
        <end position="58"/>
    </location>
</feature>
<dbReference type="AlphaFoldDB" id="H5XVN4"/>
<organism evidence="2 3">
    <name type="scientific">Desulfosporosinus youngiae DSM 17734</name>
    <dbReference type="NCBI Taxonomy" id="768710"/>
    <lineage>
        <taxon>Bacteria</taxon>
        <taxon>Bacillati</taxon>
        <taxon>Bacillota</taxon>
        <taxon>Clostridia</taxon>
        <taxon>Eubacteriales</taxon>
        <taxon>Desulfitobacteriaceae</taxon>
        <taxon>Desulfosporosinus</taxon>
    </lineage>
</organism>
<name>H5XVN4_9FIRM</name>
<protein>
    <recommendedName>
        <fullName evidence="4">Bacterial Pleckstrin homology domain-containing protein</fullName>
    </recommendedName>
</protein>
<evidence type="ECO:0000313" key="3">
    <source>
        <dbReference type="Proteomes" id="UP000005104"/>
    </source>
</evidence>
<keyword evidence="1" id="KW-1133">Transmembrane helix</keyword>
<dbReference type="HOGENOM" id="CLU_1746727_0_0_9"/>
<evidence type="ECO:0008006" key="4">
    <source>
        <dbReference type="Google" id="ProtNLM"/>
    </source>
</evidence>
<keyword evidence="1" id="KW-0812">Transmembrane</keyword>
<dbReference type="Proteomes" id="UP000005104">
    <property type="component" value="Chromosome"/>
</dbReference>
<gene>
    <name evidence="2" type="ORF">DesyoDRAFT_3077</name>
</gene>
<keyword evidence="1" id="KW-0472">Membrane</keyword>